<protein>
    <submittedName>
        <fullName evidence="1">Uncharacterized protein</fullName>
    </submittedName>
</protein>
<dbReference type="EMBL" id="MT141391">
    <property type="protein sequence ID" value="QJA59981.1"/>
    <property type="molecule type" value="Genomic_DNA"/>
</dbReference>
<evidence type="ECO:0000313" key="1">
    <source>
        <dbReference type="EMBL" id="QJA59981.1"/>
    </source>
</evidence>
<name>A0A6M3IRX6_9ZZZZ</name>
<proteinExistence type="predicted"/>
<organism evidence="1">
    <name type="scientific">viral metagenome</name>
    <dbReference type="NCBI Taxonomy" id="1070528"/>
    <lineage>
        <taxon>unclassified sequences</taxon>
        <taxon>metagenomes</taxon>
        <taxon>organismal metagenomes</taxon>
    </lineage>
</organism>
<accession>A0A6M3IRX6</accession>
<gene>
    <name evidence="1" type="ORF">MM415B01211_0013</name>
</gene>
<dbReference type="AlphaFoldDB" id="A0A6M3IRX6"/>
<reference evidence="1" key="1">
    <citation type="submission" date="2020-03" db="EMBL/GenBank/DDBJ databases">
        <title>The deep terrestrial virosphere.</title>
        <authorList>
            <person name="Holmfeldt K."/>
            <person name="Nilsson E."/>
            <person name="Simone D."/>
            <person name="Lopez-Fernandez M."/>
            <person name="Wu X."/>
            <person name="de Brujin I."/>
            <person name="Lundin D."/>
            <person name="Andersson A."/>
            <person name="Bertilsson S."/>
            <person name="Dopson M."/>
        </authorList>
    </citation>
    <scope>NUCLEOTIDE SEQUENCE</scope>
    <source>
        <strain evidence="1">MM415B01211</strain>
    </source>
</reference>
<sequence length="147" mass="15661">MIMGVGNAVVIVDKDGQRVVELDDNNALPCDTFKDNDPVLHRRGAAGATYFLNVNDDALPTIESGLDMSRFGRAVLGFQVSGDSTWDCVPLYGDSISGVYMSGDKISIVGNVSKTVEVAGCSDFYALCRNKSGDGAGIKVWVKGYNL</sequence>